<feature type="compositionally biased region" description="Polar residues" evidence="2">
    <location>
        <begin position="158"/>
        <end position="186"/>
    </location>
</feature>
<dbReference type="PANTHER" id="PTHR23159">
    <property type="entry name" value="CENTROSOMAL PROTEIN 2"/>
    <property type="match status" value="1"/>
</dbReference>
<dbReference type="Proteomes" id="UP000284657">
    <property type="component" value="Unassembled WGS sequence"/>
</dbReference>
<evidence type="ECO:0000313" key="4">
    <source>
        <dbReference type="Proteomes" id="UP000284657"/>
    </source>
</evidence>
<dbReference type="EMBL" id="MBAD02002203">
    <property type="protein sequence ID" value="RLN49074.1"/>
    <property type="molecule type" value="Genomic_DNA"/>
</dbReference>
<proteinExistence type="predicted"/>
<feature type="region of interest" description="Disordered" evidence="2">
    <location>
        <begin position="453"/>
        <end position="588"/>
    </location>
</feature>
<sequence>MVKRGSKSKTRRGSPVDQLQAALTRSLKESVAETVVSVCEQFEEAVNEVATPTGDSSSGGYDRYYANCRRLVDYIQQNMEASSGFGEQMDRIILACHSGATERVLSSVVTKQLWFHRRGDMPPFSAAEEGKTSNIDNGKSSSSGSSTRSDTKKKPKALSQSHTEPQMATRASTESPAIHTRSNVNTGKRVATRGIPHNAQPTKRPRRAAARKIVHDTSDEEKEEVEEDEEEEKPVKPTITRKGKKTQPHAQDDDDDLLPFKDAIGELCYPDRRSPADTKFFKDRLRKSIQFVDALLCKPSPGKVCARGCKKIRAQMCSSSTPCKNKMCRIWHDVEAHTDRCQNPQCEFKNRILLRETMHKVDIKNLQMADVKAELQNKKDALKEVASGNDVKRQEEKALLENDITQLEHDLEEGNDELGVLEATKKTFWGILNDIGIELRDDVVDEFPNFSTHYEEKKASRKARTSPKSSAAANQQPSSAVGRSTRAARRMGGGPHGNDADDNGGDDADAESAGGNITRRTARRSTSGGPRGPFSTSGIDEETKGEEEQEPNHMQEQEQEHSDNKNYNREDEPPLPPVGPPPFRQNPELDRSYALASGYSIQPSADDLEAPAIAMDHDSTTQVDIPGGSVPAEVQPLADLGMLRGKLSRRNQVLEVIRRAYYRDVIIIKEELRLHGGKLGRTGSATSSSKELKAARQEMVRATKGEQQMRNVVHRMRSEAKQMEEVNEALQQRVRALMKENAYTLEQLQAARKIEREQKVIIAGLRSKLQLSQATQDEIDRLMSEYKDVKQQLIRSNHDRDIFSASNNHLKEELAEVTKVLHIVKVEKAQIESDFGTNYYRLQEETKKSRQLTADLAARDEQLKDKVVLCNEQQQSLTSLKEELVSTLQRFEQTKRHLEDQLIEEERTREEMQEQNLEFRRLNKKLVRDLENAQNQSLDLGIPPMFDDLDGSDKQGGTNSKKDRPQRQPVAGQAAAMRNNVRKRLEDLQCQLEWALMRENDLAGMLGRHAGPAKAPMKRTLSRMPSKIVITRSPHGEAEQPDPSSRIDEDFEDSLEVNDKNFEAYHKEIARMLGEIKEGKDKIAKQQKVITDLERKNHSFSDRLEESKLSVEVLTGSVNALKIRLNQDSAGAAEMMEAMLRQVDEAKRDQQHEVERNVILMGFLRQISEFAHDINENKALLMELELDVVPPDEPTVQEENVQMMELQRKKREVRRKVLMEKAMKKFSIMCHNRAELIGVEMRKIRTNFERMREDLDQAENKIDSDQLHTQTLEAEISKLRLTVEVGKTNLGKIEKTLKQTAEELNEYTINFKLQTEELANLKSEHNKVQEDQKRLTLQVFEKTKAWQKEISTNDMSNQKIERLEETISDISSQRLALQKKLDEIEELAALRRSRNCSIGVSAVPETTEMEVQTDRWKPQGLILRQRNDPDRMPQRYLGKASVMVHCPELNRLPSPGADAALVPENQDQGLDALSGFSRSIPSAMADSDESMRDILELKLYPSAKAGGRQIKTSYASSRPKALSRLYLSSDGVSQKYIAPTSRQTQGNAEQLQRVSFDGRPSTTL</sequence>
<feature type="coiled-coil region" evidence="1">
    <location>
        <begin position="397"/>
        <end position="424"/>
    </location>
</feature>
<feature type="compositionally biased region" description="Acidic residues" evidence="2">
    <location>
        <begin position="218"/>
        <end position="232"/>
    </location>
</feature>
<evidence type="ECO:0000256" key="1">
    <source>
        <dbReference type="SAM" id="Coils"/>
    </source>
</evidence>
<feature type="compositionally biased region" description="Acidic residues" evidence="2">
    <location>
        <begin position="500"/>
        <end position="510"/>
    </location>
</feature>
<feature type="compositionally biased region" description="Low complexity" evidence="2">
    <location>
        <begin position="133"/>
        <end position="148"/>
    </location>
</feature>
<feature type="compositionally biased region" description="Pro residues" evidence="2">
    <location>
        <begin position="574"/>
        <end position="584"/>
    </location>
</feature>
<feature type="compositionally biased region" description="Low complexity" evidence="2">
    <location>
        <begin position="511"/>
        <end position="538"/>
    </location>
</feature>
<feature type="compositionally biased region" description="Basic residues" evidence="2">
    <location>
        <begin position="203"/>
        <end position="212"/>
    </location>
</feature>
<feature type="compositionally biased region" description="Low complexity" evidence="2">
    <location>
        <begin position="466"/>
        <end position="480"/>
    </location>
</feature>
<accession>A0A3R7H084</accession>
<feature type="region of interest" description="Disordered" evidence="2">
    <location>
        <begin position="124"/>
        <end position="257"/>
    </location>
</feature>
<evidence type="ECO:0000256" key="2">
    <source>
        <dbReference type="SAM" id="MobiDB-lite"/>
    </source>
</evidence>
<name>A0A3R7H084_9STRA</name>
<gene>
    <name evidence="3" type="ORF">BBJ29_006863</name>
</gene>
<keyword evidence="1" id="KW-0175">Coiled coil</keyword>
<feature type="compositionally biased region" description="Acidic residues" evidence="2">
    <location>
        <begin position="539"/>
        <end position="549"/>
    </location>
</feature>
<feature type="region of interest" description="Disordered" evidence="2">
    <location>
        <begin position="1537"/>
        <end position="1564"/>
    </location>
</feature>
<evidence type="ECO:0000313" key="3">
    <source>
        <dbReference type="EMBL" id="RLN49074.1"/>
    </source>
</evidence>
<feature type="coiled-coil region" evidence="1">
    <location>
        <begin position="1241"/>
        <end position="1387"/>
    </location>
</feature>
<reference evidence="3 4" key="1">
    <citation type="submission" date="2018-07" db="EMBL/GenBank/DDBJ databases">
        <title>Genome sequencing of oomycete isolates from Chile give support for New Zealand origin for Phytophthora kernoviae and make available the first Nothophytophthora sp. genome.</title>
        <authorList>
            <person name="Studholme D.J."/>
            <person name="Sanfuentes E."/>
            <person name="Panda P."/>
            <person name="Hill R."/>
            <person name="Sambles C."/>
            <person name="Grant M."/>
            <person name="Williams N.M."/>
            <person name="Mcdougal R.L."/>
        </authorList>
    </citation>
    <scope>NUCLEOTIDE SEQUENCE [LARGE SCALE GENOMIC DNA]</scope>
    <source>
        <strain evidence="3">Chile7</strain>
    </source>
</reference>
<organism evidence="3 4">
    <name type="scientific">Phytophthora kernoviae</name>
    <dbReference type="NCBI Taxonomy" id="325452"/>
    <lineage>
        <taxon>Eukaryota</taxon>
        <taxon>Sar</taxon>
        <taxon>Stramenopiles</taxon>
        <taxon>Oomycota</taxon>
        <taxon>Peronosporomycetes</taxon>
        <taxon>Peronosporales</taxon>
        <taxon>Peronosporaceae</taxon>
        <taxon>Phytophthora</taxon>
    </lineage>
</organism>
<feature type="compositionally biased region" description="Polar residues" evidence="2">
    <location>
        <begin position="1540"/>
        <end position="1553"/>
    </location>
</feature>
<feature type="compositionally biased region" description="Basic and acidic residues" evidence="2">
    <location>
        <begin position="550"/>
        <end position="572"/>
    </location>
</feature>
<feature type="coiled-coil region" evidence="1">
    <location>
        <begin position="881"/>
        <end position="936"/>
    </location>
</feature>
<feature type="region of interest" description="Disordered" evidence="2">
    <location>
        <begin position="937"/>
        <end position="978"/>
    </location>
</feature>
<comment type="caution">
    <text evidence="3">The sequence shown here is derived from an EMBL/GenBank/DDBJ whole genome shotgun (WGS) entry which is preliminary data.</text>
</comment>
<protein>
    <submittedName>
        <fullName evidence="3">Uncharacterized protein</fullName>
    </submittedName>
</protein>
<dbReference type="PANTHER" id="PTHR23159:SF31">
    <property type="entry name" value="CENTROSOME-ASSOCIATED PROTEIN CEP250 ISOFORM X1"/>
    <property type="match status" value="1"/>
</dbReference>
<feature type="coiled-coil region" evidence="1">
    <location>
        <begin position="713"/>
        <end position="740"/>
    </location>
</feature>